<evidence type="ECO:0000313" key="3">
    <source>
        <dbReference type="Proteomes" id="UP001525021"/>
    </source>
</evidence>
<reference evidence="2 3" key="1">
    <citation type="submission" date="2022-08" db="EMBL/GenBank/DDBJ databases">
        <title>Lysinibacillus sequencing.</title>
        <authorList>
            <person name="Dunlap C."/>
        </authorList>
    </citation>
    <scope>NUCLEOTIDE SEQUENCE [LARGE SCALE GENOMIC DNA]</scope>
    <source>
        <strain evidence="2 3">PB211</strain>
    </source>
</reference>
<gene>
    <name evidence="2" type="ORF">NXZ79_13155</name>
</gene>
<organism evidence="2 3">
    <name type="scientific">Lysinibacillus pinottii</name>
    <dbReference type="NCBI Taxonomy" id="2973932"/>
    <lineage>
        <taxon>Bacteria</taxon>
        <taxon>Bacillati</taxon>
        <taxon>Bacillota</taxon>
        <taxon>Bacilli</taxon>
        <taxon>Bacillales</taxon>
        <taxon>Bacillaceae</taxon>
        <taxon>Lysinibacillus</taxon>
    </lineage>
</organism>
<keyword evidence="1" id="KW-0812">Transmembrane</keyword>
<accession>A0ABT2DQ23</accession>
<dbReference type="EMBL" id="JANTOO010000014">
    <property type="protein sequence ID" value="MCS1396975.1"/>
    <property type="molecule type" value="Genomic_DNA"/>
</dbReference>
<feature type="transmembrane region" description="Helical" evidence="1">
    <location>
        <begin position="7"/>
        <end position="28"/>
    </location>
</feature>
<evidence type="ECO:0000256" key="1">
    <source>
        <dbReference type="SAM" id="Phobius"/>
    </source>
</evidence>
<proteinExistence type="predicted"/>
<protein>
    <submittedName>
        <fullName evidence="2">Uncharacterized protein</fullName>
    </submittedName>
</protein>
<keyword evidence="1" id="KW-1133">Transmembrane helix</keyword>
<keyword evidence="3" id="KW-1185">Reference proteome</keyword>
<keyword evidence="1" id="KW-0472">Membrane</keyword>
<feature type="transmembrane region" description="Helical" evidence="1">
    <location>
        <begin position="48"/>
        <end position="68"/>
    </location>
</feature>
<sequence>MNELKKVVFRTIEIISLLAIGLLFTVYVLKPIYEGFGINFMGNVWVNWFGVSYILFVMYTLIAALFLFKKSILFKQRLTSVFFWLIFIGANYVVFIPFIKGENPF</sequence>
<dbReference type="RefSeq" id="WP_012291790.1">
    <property type="nucleotide sequence ID" value="NZ_JANTOO010000014.1"/>
</dbReference>
<feature type="transmembrane region" description="Helical" evidence="1">
    <location>
        <begin position="80"/>
        <end position="99"/>
    </location>
</feature>
<comment type="caution">
    <text evidence="2">The sequence shown here is derived from an EMBL/GenBank/DDBJ whole genome shotgun (WGS) entry which is preliminary data.</text>
</comment>
<dbReference type="Proteomes" id="UP001525021">
    <property type="component" value="Unassembled WGS sequence"/>
</dbReference>
<name>A0ABT2DQ23_9BACI</name>
<evidence type="ECO:0000313" key="2">
    <source>
        <dbReference type="EMBL" id="MCS1396975.1"/>
    </source>
</evidence>